<organism evidence="1 2">
    <name type="scientific">Anopheles atroparvus</name>
    <name type="common">European mosquito</name>
    <dbReference type="NCBI Taxonomy" id="41427"/>
    <lineage>
        <taxon>Eukaryota</taxon>
        <taxon>Metazoa</taxon>
        <taxon>Ecdysozoa</taxon>
        <taxon>Arthropoda</taxon>
        <taxon>Hexapoda</taxon>
        <taxon>Insecta</taxon>
        <taxon>Pterygota</taxon>
        <taxon>Neoptera</taxon>
        <taxon>Endopterygota</taxon>
        <taxon>Diptera</taxon>
        <taxon>Nematocera</taxon>
        <taxon>Culicoidea</taxon>
        <taxon>Culicidae</taxon>
        <taxon>Anophelinae</taxon>
        <taxon>Anopheles</taxon>
    </lineage>
</organism>
<accession>A0AAG5DC40</accession>
<proteinExistence type="predicted"/>
<protein>
    <submittedName>
        <fullName evidence="1">Uncharacterized protein</fullName>
    </submittedName>
</protein>
<dbReference type="AlphaFoldDB" id="A0AAG5DC40"/>
<evidence type="ECO:0000313" key="1">
    <source>
        <dbReference type="EnsemblMetazoa" id="ENSAATROPP008248"/>
    </source>
</evidence>
<name>A0AAG5DC40_ANOAO</name>
<evidence type="ECO:0000313" key="2">
    <source>
        <dbReference type="Proteomes" id="UP000075880"/>
    </source>
</evidence>
<reference evidence="1" key="1">
    <citation type="submission" date="2024-04" db="UniProtKB">
        <authorList>
            <consortium name="EnsemblMetazoa"/>
        </authorList>
    </citation>
    <scope>IDENTIFICATION</scope>
    <source>
        <strain evidence="1">EBRO</strain>
    </source>
</reference>
<dbReference type="EnsemblMetazoa" id="ENSAATROPT009125">
    <property type="protein sequence ID" value="ENSAATROPP008248"/>
    <property type="gene ID" value="ENSAATROPG007434"/>
</dbReference>
<keyword evidence="2" id="KW-1185">Reference proteome</keyword>
<dbReference type="Proteomes" id="UP000075880">
    <property type="component" value="Unassembled WGS sequence"/>
</dbReference>
<sequence>MQRSPTRLWKVSYTVVHIGPLKKDRVPQWSRSDCINSPTSQVISSHQAHQINMHIRPSAPTGSVCSVRESANA</sequence>